<protein>
    <submittedName>
        <fullName evidence="1">Uncharacterized protein</fullName>
    </submittedName>
</protein>
<gene>
    <name evidence="1" type="ORF">NCTC10207_02206</name>
</gene>
<name>A0A7Z9D7K0_9MICC</name>
<organism evidence="1 2">
    <name type="scientific">Rothia aeria</name>
    <dbReference type="NCBI Taxonomy" id="172042"/>
    <lineage>
        <taxon>Bacteria</taxon>
        <taxon>Bacillati</taxon>
        <taxon>Actinomycetota</taxon>
        <taxon>Actinomycetes</taxon>
        <taxon>Micrococcales</taxon>
        <taxon>Micrococcaceae</taxon>
        <taxon>Rothia</taxon>
    </lineage>
</organism>
<dbReference type="AlphaFoldDB" id="A0A7Z9D7K0"/>
<dbReference type="EMBL" id="LR134479">
    <property type="protein sequence ID" value="VEI24687.1"/>
    <property type="molecule type" value="Genomic_DNA"/>
</dbReference>
<proteinExistence type="predicted"/>
<sequence>MKKQNIRATIYEAINQFVTAYKQNNTEILSSEYGLDKETLAEIDDFLSFVKDKSKINLFPISDLNNDTFLSIEYVDGDYLIECILIYEDIKFYLVGEYNKTQEAQYKFEYRNFDI</sequence>
<dbReference type="RefSeq" id="WP_126500922.1">
    <property type="nucleotide sequence ID" value="NZ_JAOVAS010000002.1"/>
</dbReference>
<evidence type="ECO:0000313" key="1">
    <source>
        <dbReference type="EMBL" id="VEI24687.1"/>
    </source>
</evidence>
<reference evidence="1 2" key="1">
    <citation type="submission" date="2018-12" db="EMBL/GenBank/DDBJ databases">
        <authorList>
            <consortium name="Pathogen Informatics"/>
        </authorList>
    </citation>
    <scope>NUCLEOTIDE SEQUENCE [LARGE SCALE GENOMIC DNA]</scope>
    <source>
        <strain evidence="1 2">NCTC10207</strain>
    </source>
</reference>
<evidence type="ECO:0000313" key="2">
    <source>
        <dbReference type="Proteomes" id="UP000282386"/>
    </source>
</evidence>
<accession>A0A7Z9D7K0</accession>
<dbReference type="Proteomes" id="UP000282386">
    <property type="component" value="Chromosome"/>
</dbReference>